<keyword evidence="1" id="KW-0677">Repeat</keyword>
<sequence length="1151" mass="130819">MTFRRALLHLRHLTLLVHTTVSASTDASSLPRTGIKARHLAVLPLNNGQCAALDRLIDVSKRSWRLRAVTQDVEHSLPMDRGRRFYNRRLVETLEQSDYNRAWGILETLHRRYPDKSVLWPYTYNLMLRHYCKQQKTLMDENLMRVLTMLDVMVDHSCANETSFQVAMAACSRARHLRSARHVLEKMQEAGENPDARIYGFLINCCARRHGLVKTAEEYFDEMLDAGIKPTSLVINALLRVYSRDCERSKVMMELVDRARNEFGLVPDTVTTRTMVYYLLREGDVDEAVDYVRNVERFFVCDVTARLPVKRQVVNALIDASRQRGEWDHADYALTLVTRTDATGVSAANTIKDVQNSKKLETLVAKRDTASVPVVWAQAKQDWSQMTRREQHSYFLHRNQKESIERALEVMRLRTPPLIADRAIQRLSLKLESKLRVLDELVCTGTASAAHFNTVLGACGKQGQLASAVSVFTKMKKYAEATPECAPTSWSYNALLNAYAVCGDVCGTESIVTEMIENDVQLDQVTMNTILKAHVTRLKNSPCGDWRTHVDITMQALSFFEWCTEDRKLDPGAATYYSLFRLFATYLETYSKADYDPVAQSTSEESCNEEVMESQDDELIASMGEFISTTCHDAPPGSLDIGVFNNAFNYYCQLGDVDKSFRLFDTMKKRGFQPDDTTLGLMFATCASQQQFEVGLRFLDYLMTTDGYKPTLKILSGAMQLCANSKNPDGALELFRAIEMSGTFSPTVETYEPLVFAYARVGNVTRAWEIANEMEEKLGRASISIYNRILLACVEAALPGRALEVLGVIRLKEGVSLDVVSYNTALEAFVRAGERAAWWRKNKSNWEEEDLFCDENVEYDTNEDGMDDNKYVESDSIVGDHAVVKDGPASAHSIDECTVKAVSTQDHEHGQHEKAAWVRESVMNLLDEMRQDRVKPDKTTFERAIAACSVNQDSEGVISVFDTLIDRRWGENAVELKSDLVTESSFSAYLVECTTLRDKDRVLEAPTLLHKWHTATGQVPPVFVVMQMLDSLEDLGEWRRAVRMLPEWQTSFGVAPSVSVYNRVMRMCNRAEEYQLVASIFATMQDTAAYRVHPDAESYIQRIYADEQRENWVAATDLFVEMQKRCPRDEISHHQLQKIALGRYRLRQSET</sequence>
<dbReference type="Pfam" id="PF13812">
    <property type="entry name" value="PPR_3"/>
    <property type="match status" value="2"/>
</dbReference>
<dbReference type="OMA" id="HKWHTAT"/>
<dbReference type="HOGENOM" id="CLU_268488_0_0_1"/>
<dbReference type="NCBIfam" id="TIGR00756">
    <property type="entry name" value="PPR"/>
    <property type="match status" value="4"/>
</dbReference>
<proteinExistence type="predicted"/>
<dbReference type="STRING" id="559515.M4BTC2"/>
<evidence type="ECO:0000313" key="5">
    <source>
        <dbReference type="EnsemblProtists" id="HpaP809707"/>
    </source>
</evidence>
<dbReference type="Proteomes" id="UP000011713">
    <property type="component" value="Unassembled WGS sequence"/>
</dbReference>
<dbReference type="InterPro" id="IPR002885">
    <property type="entry name" value="PPR_rpt"/>
</dbReference>
<evidence type="ECO:0000256" key="2">
    <source>
        <dbReference type="PROSITE-ProRule" id="PRU00708"/>
    </source>
</evidence>
<dbReference type="PROSITE" id="PS51375">
    <property type="entry name" value="PPR"/>
    <property type="match status" value="4"/>
</dbReference>
<evidence type="ECO:0000313" key="6">
    <source>
        <dbReference type="Proteomes" id="UP000011713"/>
    </source>
</evidence>
<evidence type="ECO:0000259" key="4">
    <source>
        <dbReference type="Pfam" id="PF17177"/>
    </source>
</evidence>
<reference evidence="5" key="2">
    <citation type="submission" date="2015-06" db="UniProtKB">
        <authorList>
            <consortium name="EnsemblProtists"/>
        </authorList>
    </citation>
    <scope>IDENTIFICATION</scope>
    <source>
        <strain evidence="5">Emoy2</strain>
    </source>
</reference>
<dbReference type="InParanoid" id="M4BTC2"/>
<feature type="repeat" description="PPR" evidence="2">
    <location>
        <begin position="488"/>
        <end position="522"/>
    </location>
</feature>
<dbReference type="Pfam" id="PF17177">
    <property type="entry name" value="PPR_long"/>
    <property type="match status" value="1"/>
</dbReference>
<dbReference type="Pfam" id="PF13041">
    <property type="entry name" value="PPR_2"/>
    <property type="match status" value="1"/>
</dbReference>
<evidence type="ECO:0000256" key="3">
    <source>
        <dbReference type="SAM" id="SignalP"/>
    </source>
</evidence>
<dbReference type="VEuPathDB" id="FungiDB:HpaG809707"/>
<name>M4BTC2_HYAAE</name>
<keyword evidence="6" id="KW-1185">Reference proteome</keyword>
<dbReference type="Gene3D" id="1.25.40.10">
    <property type="entry name" value="Tetratricopeptide repeat domain"/>
    <property type="match status" value="6"/>
</dbReference>
<feature type="domain" description="PROP1-like PPR" evidence="4">
    <location>
        <begin position="96"/>
        <end position="264"/>
    </location>
</feature>
<evidence type="ECO:0000256" key="1">
    <source>
        <dbReference type="ARBA" id="ARBA00022737"/>
    </source>
</evidence>
<organism evidence="5 6">
    <name type="scientific">Hyaloperonospora arabidopsidis (strain Emoy2)</name>
    <name type="common">Downy mildew agent</name>
    <name type="synonym">Peronospora arabidopsidis</name>
    <dbReference type="NCBI Taxonomy" id="559515"/>
    <lineage>
        <taxon>Eukaryota</taxon>
        <taxon>Sar</taxon>
        <taxon>Stramenopiles</taxon>
        <taxon>Oomycota</taxon>
        <taxon>Peronosporomycetes</taxon>
        <taxon>Peronosporales</taxon>
        <taxon>Peronosporaceae</taxon>
        <taxon>Hyaloperonospora</taxon>
    </lineage>
</organism>
<dbReference type="EMBL" id="JH597831">
    <property type="status" value="NOT_ANNOTATED_CDS"/>
    <property type="molecule type" value="Genomic_DNA"/>
</dbReference>
<dbReference type="AlphaFoldDB" id="M4BTC2"/>
<dbReference type="EnsemblProtists" id="HpaT809707">
    <property type="protein sequence ID" value="HpaP809707"/>
    <property type="gene ID" value="HpaG809707"/>
</dbReference>
<protein>
    <recommendedName>
        <fullName evidence="4">PROP1-like PPR domain-containing protein</fullName>
    </recommendedName>
</protein>
<reference evidence="6" key="1">
    <citation type="journal article" date="2010" name="Science">
        <title>Signatures of adaptation to obligate biotrophy in the Hyaloperonospora arabidopsidis genome.</title>
        <authorList>
            <person name="Baxter L."/>
            <person name="Tripathy S."/>
            <person name="Ishaque N."/>
            <person name="Boot N."/>
            <person name="Cabral A."/>
            <person name="Kemen E."/>
            <person name="Thines M."/>
            <person name="Ah-Fong A."/>
            <person name="Anderson R."/>
            <person name="Badejoko W."/>
            <person name="Bittner-Eddy P."/>
            <person name="Boore J.L."/>
            <person name="Chibucos M.C."/>
            <person name="Coates M."/>
            <person name="Dehal P."/>
            <person name="Delehaunty K."/>
            <person name="Dong S."/>
            <person name="Downton P."/>
            <person name="Dumas B."/>
            <person name="Fabro G."/>
            <person name="Fronick C."/>
            <person name="Fuerstenberg S.I."/>
            <person name="Fulton L."/>
            <person name="Gaulin E."/>
            <person name="Govers F."/>
            <person name="Hughes L."/>
            <person name="Humphray S."/>
            <person name="Jiang R.H."/>
            <person name="Judelson H."/>
            <person name="Kamoun S."/>
            <person name="Kyung K."/>
            <person name="Meijer H."/>
            <person name="Minx P."/>
            <person name="Morris P."/>
            <person name="Nelson J."/>
            <person name="Phuntumart V."/>
            <person name="Qutob D."/>
            <person name="Rehmany A."/>
            <person name="Rougon-Cardoso A."/>
            <person name="Ryden P."/>
            <person name="Torto-Alalibo T."/>
            <person name="Studholme D."/>
            <person name="Wang Y."/>
            <person name="Win J."/>
            <person name="Wood J."/>
            <person name="Clifton S.W."/>
            <person name="Rogers J."/>
            <person name="Van den Ackerveken G."/>
            <person name="Jones J.D."/>
            <person name="McDowell J.M."/>
            <person name="Beynon J."/>
            <person name="Tyler B.M."/>
        </authorList>
    </citation>
    <scope>NUCLEOTIDE SEQUENCE [LARGE SCALE GENOMIC DNA]</scope>
    <source>
        <strain evidence="6">Emoy2</strain>
    </source>
</reference>
<feature type="chain" id="PRO_5004049447" description="PROP1-like PPR domain-containing protein" evidence="3">
    <location>
        <begin position="23"/>
        <end position="1151"/>
    </location>
</feature>
<dbReference type="PANTHER" id="PTHR47447:SF17">
    <property type="entry name" value="OS12G0638900 PROTEIN"/>
    <property type="match status" value="1"/>
</dbReference>
<accession>M4BTC2</accession>
<dbReference type="InterPro" id="IPR033443">
    <property type="entry name" value="PROP1-like_PPR_dom"/>
</dbReference>
<dbReference type="InterPro" id="IPR011990">
    <property type="entry name" value="TPR-like_helical_dom_sf"/>
</dbReference>
<keyword evidence="3" id="KW-0732">Signal</keyword>
<feature type="repeat" description="PPR" evidence="2">
    <location>
        <begin position="640"/>
        <end position="674"/>
    </location>
</feature>
<dbReference type="PANTHER" id="PTHR47447">
    <property type="entry name" value="OS03G0856100 PROTEIN"/>
    <property type="match status" value="1"/>
</dbReference>
<feature type="repeat" description="PPR" evidence="2">
    <location>
        <begin position="195"/>
        <end position="230"/>
    </location>
</feature>
<dbReference type="eggNOG" id="KOG4197">
    <property type="taxonomic scope" value="Eukaryota"/>
</dbReference>
<feature type="signal peptide" evidence="3">
    <location>
        <begin position="1"/>
        <end position="22"/>
    </location>
</feature>
<feature type="repeat" description="PPR" evidence="2">
    <location>
        <begin position="160"/>
        <end position="194"/>
    </location>
</feature>